<organism evidence="2 3">
    <name type="scientific">Mya arenaria</name>
    <name type="common">Soft-shell clam</name>
    <dbReference type="NCBI Taxonomy" id="6604"/>
    <lineage>
        <taxon>Eukaryota</taxon>
        <taxon>Metazoa</taxon>
        <taxon>Spiralia</taxon>
        <taxon>Lophotrochozoa</taxon>
        <taxon>Mollusca</taxon>
        <taxon>Bivalvia</taxon>
        <taxon>Autobranchia</taxon>
        <taxon>Heteroconchia</taxon>
        <taxon>Euheterodonta</taxon>
        <taxon>Imparidentia</taxon>
        <taxon>Neoheterodontei</taxon>
        <taxon>Myida</taxon>
        <taxon>Myoidea</taxon>
        <taxon>Myidae</taxon>
        <taxon>Mya</taxon>
    </lineage>
</organism>
<dbReference type="CDD" id="cd02901">
    <property type="entry name" value="Macro_Poa1p-like"/>
    <property type="match status" value="1"/>
</dbReference>
<protein>
    <submittedName>
        <fullName evidence="2">OARD1-like protein</fullName>
    </submittedName>
</protein>
<dbReference type="Proteomes" id="UP001164746">
    <property type="component" value="Chromosome 6"/>
</dbReference>
<sequence length="191" mass="21476">MLRNKLLHNLLTHDITKYFKQMATVNVSSGSCGKDSSEMTTTDRKDELSDFKIMHKKGDLFACPSTDSLAHCVSKDLRMGKGIATLFKKIFGGVAELKHQAKEVGDVAVLKDESRFVYYLITKTKYNDKPTYKTLESSLEAMKKHCLANDVTAVSMPRIGCGLDLLKWPQVEDLLIQVFMDTDIKVTVYSI</sequence>
<name>A0ABY7EIN9_MYAAR</name>
<evidence type="ECO:0000313" key="3">
    <source>
        <dbReference type="Proteomes" id="UP001164746"/>
    </source>
</evidence>
<dbReference type="Gene3D" id="3.40.220.10">
    <property type="entry name" value="Leucine Aminopeptidase, subunit E, domain 1"/>
    <property type="match status" value="1"/>
</dbReference>
<proteinExistence type="predicted"/>
<evidence type="ECO:0000259" key="1">
    <source>
        <dbReference type="PROSITE" id="PS51154"/>
    </source>
</evidence>
<dbReference type="InterPro" id="IPR050892">
    <property type="entry name" value="ADP-ribose_metab_enzymes"/>
</dbReference>
<dbReference type="SUPFAM" id="SSF52949">
    <property type="entry name" value="Macro domain-like"/>
    <property type="match status" value="1"/>
</dbReference>
<dbReference type="EMBL" id="CP111017">
    <property type="protein sequence ID" value="WAR08676.1"/>
    <property type="molecule type" value="Genomic_DNA"/>
</dbReference>
<accession>A0ABY7EIN9</accession>
<dbReference type="InterPro" id="IPR043472">
    <property type="entry name" value="Macro_dom-like"/>
</dbReference>
<dbReference type="InterPro" id="IPR002589">
    <property type="entry name" value="Macro_dom"/>
</dbReference>
<dbReference type="PANTHER" id="PTHR12521">
    <property type="entry name" value="PROTEIN C6ORF130"/>
    <property type="match status" value="1"/>
</dbReference>
<dbReference type="Pfam" id="PF01661">
    <property type="entry name" value="Macro"/>
    <property type="match status" value="1"/>
</dbReference>
<evidence type="ECO:0000313" key="2">
    <source>
        <dbReference type="EMBL" id="WAR08676.1"/>
    </source>
</evidence>
<feature type="domain" description="Macro" evidence="1">
    <location>
        <begin position="40"/>
        <end position="191"/>
    </location>
</feature>
<dbReference type="PANTHER" id="PTHR12521:SF0">
    <property type="entry name" value="ADP-RIBOSE GLYCOHYDROLASE OARD1"/>
    <property type="match status" value="1"/>
</dbReference>
<dbReference type="PROSITE" id="PS51154">
    <property type="entry name" value="MACRO"/>
    <property type="match status" value="1"/>
</dbReference>
<keyword evidence="3" id="KW-1185">Reference proteome</keyword>
<gene>
    <name evidence="2" type="ORF">MAR_018634</name>
</gene>
<dbReference type="PROSITE" id="PS51257">
    <property type="entry name" value="PROKAR_LIPOPROTEIN"/>
    <property type="match status" value="1"/>
</dbReference>
<reference evidence="2" key="1">
    <citation type="submission" date="2022-11" db="EMBL/GenBank/DDBJ databases">
        <title>Centuries of genome instability and evolution in soft-shell clam transmissible cancer (bioRxiv).</title>
        <authorList>
            <person name="Hart S.F.M."/>
            <person name="Yonemitsu M.A."/>
            <person name="Giersch R.M."/>
            <person name="Beal B.F."/>
            <person name="Arriagada G."/>
            <person name="Davis B.W."/>
            <person name="Ostrander E.A."/>
            <person name="Goff S.P."/>
            <person name="Metzger M.J."/>
        </authorList>
    </citation>
    <scope>NUCLEOTIDE SEQUENCE</scope>
    <source>
        <strain evidence="2">MELC-2E11</strain>
        <tissue evidence="2">Siphon/mantle</tissue>
    </source>
</reference>